<dbReference type="AlphaFoldDB" id="A0A9P4Q6L8"/>
<dbReference type="EMBL" id="MU003817">
    <property type="protein sequence ID" value="KAF2718972.1"/>
    <property type="molecule type" value="Genomic_DNA"/>
</dbReference>
<organism evidence="2 3">
    <name type="scientific">Polychaeton citri CBS 116435</name>
    <dbReference type="NCBI Taxonomy" id="1314669"/>
    <lineage>
        <taxon>Eukaryota</taxon>
        <taxon>Fungi</taxon>
        <taxon>Dikarya</taxon>
        <taxon>Ascomycota</taxon>
        <taxon>Pezizomycotina</taxon>
        <taxon>Dothideomycetes</taxon>
        <taxon>Dothideomycetidae</taxon>
        <taxon>Capnodiales</taxon>
        <taxon>Capnodiaceae</taxon>
        <taxon>Polychaeton</taxon>
    </lineage>
</organism>
<reference evidence="2" key="1">
    <citation type="journal article" date="2020" name="Stud. Mycol.">
        <title>101 Dothideomycetes genomes: a test case for predicting lifestyles and emergence of pathogens.</title>
        <authorList>
            <person name="Haridas S."/>
            <person name="Albert R."/>
            <person name="Binder M."/>
            <person name="Bloem J."/>
            <person name="Labutti K."/>
            <person name="Salamov A."/>
            <person name="Andreopoulos B."/>
            <person name="Baker S."/>
            <person name="Barry K."/>
            <person name="Bills G."/>
            <person name="Bluhm B."/>
            <person name="Cannon C."/>
            <person name="Castanera R."/>
            <person name="Culley D."/>
            <person name="Daum C."/>
            <person name="Ezra D."/>
            <person name="Gonzalez J."/>
            <person name="Henrissat B."/>
            <person name="Kuo A."/>
            <person name="Liang C."/>
            <person name="Lipzen A."/>
            <person name="Lutzoni F."/>
            <person name="Magnuson J."/>
            <person name="Mondo S."/>
            <person name="Nolan M."/>
            <person name="Ohm R."/>
            <person name="Pangilinan J."/>
            <person name="Park H.-J."/>
            <person name="Ramirez L."/>
            <person name="Alfaro M."/>
            <person name="Sun H."/>
            <person name="Tritt A."/>
            <person name="Yoshinaga Y."/>
            <person name="Zwiers L.-H."/>
            <person name="Turgeon B."/>
            <person name="Goodwin S."/>
            <person name="Spatafora J."/>
            <person name="Crous P."/>
            <person name="Grigoriev I."/>
        </authorList>
    </citation>
    <scope>NUCLEOTIDE SEQUENCE</scope>
    <source>
        <strain evidence="2">CBS 116435</strain>
    </source>
</reference>
<sequence length="116" mass="12949">MGLGKSLGKSVAKAMEDNTWKKLASPSATRGKTVHPKTSAEQETLGTRWDYDGEITKADGVYHKYQLQANAGKVPSSIKHWQKLTEALTLSWRLATLRRTVRKKTSRKVSMIPPIL</sequence>
<name>A0A9P4Q6L8_9PEZI</name>
<keyword evidence="3" id="KW-1185">Reference proteome</keyword>
<dbReference type="OrthoDB" id="2787676at2759"/>
<evidence type="ECO:0000256" key="1">
    <source>
        <dbReference type="SAM" id="MobiDB-lite"/>
    </source>
</evidence>
<gene>
    <name evidence="2" type="ORF">K431DRAFT_348300</name>
</gene>
<proteinExistence type="predicted"/>
<dbReference type="Proteomes" id="UP000799441">
    <property type="component" value="Unassembled WGS sequence"/>
</dbReference>
<accession>A0A9P4Q6L8</accession>
<evidence type="ECO:0000313" key="3">
    <source>
        <dbReference type="Proteomes" id="UP000799441"/>
    </source>
</evidence>
<evidence type="ECO:0000313" key="2">
    <source>
        <dbReference type="EMBL" id="KAF2718972.1"/>
    </source>
</evidence>
<protein>
    <submittedName>
        <fullName evidence="2">Uncharacterized protein</fullName>
    </submittedName>
</protein>
<comment type="caution">
    <text evidence="2">The sequence shown here is derived from an EMBL/GenBank/DDBJ whole genome shotgun (WGS) entry which is preliminary data.</text>
</comment>
<feature type="region of interest" description="Disordered" evidence="1">
    <location>
        <begin position="18"/>
        <end position="45"/>
    </location>
</feature>